<evidence type="ECO:0000313" key="6">
    <source>
        <dbReference type="Proteomes" id="UP001610334"/>
    </source>
</evidence>
<protein>
    <recommendedName>
        <fullName evidence="4">Aromatic prenyltransferase</fullName>
    </recommendedName>
</protein>
<keyword evidence="3" id="KW-0808">Transferase</keyword>
<dbReference type="InterPro" id="IPR033964">
    <property type="entry name" value="ABBA"/>
</dbReference>
<evidence type="ECO:0000256" key="2">
    <source>
        <dbReference type="ARBA" id="ARBA00022602"/>
    </source>
</evidence>
<gene>
    <name evidence="5" type="ORF">BJX63DRAFT_442118</name>
</gene>
<evidence type="ECO:0000256" key="3">
    <source>
        <dbReference type="ARBA" id="ARBA00022679"/>
    </source>
</evidence>
<dbReference type="Pfam" id="PF11468">
    <property type="entry name" value="PTase_Orf2"/>
    <property type="match status" value="1"/>
</dbReference>
<organism evidence="5 6">
    <name type="scientific">Aspergillus granulosus</name>
    <dbReference type="NCBI Taxonomy" id="176169"/>
    <lineage>
        <taxon>Eukaryota</taxon>
        <taxon>Fungi</taxon>
        <taxon>Dikarya</taxon>
        <taxon>Ascomycota</taxon>
        <taxon>Pezizomycotina</taxon>
        <taxon>Eurotiomycetes</taxon>
        <taxon>Eurotiomycetidae</taxon>
        <taxon>Eurotiales</taxon>
        <taxon>Aspergillaceae</taxon>
        <taxon>Aspergillus</taxon>
        <taxon>Aspergillus subgen. Nidulantes</taxon>
    </lineage>
</organism>
<evidence type="ECO:0000256" key="1">
    <source>
        <dbReference type="ARBA" id="ARBA00005368"/>
    </source>
</evidence>
<accession>A0ABR4HI01</accession>
<reference evidence="5 6" key="1">
    <citation type="submission" date="2024-07" db="EMBL/GenBank/DDBJ databases">
        <title>Section-level genome sequencing and comparative genomics of Aspergillus sections Usti and Cavernicolus.</title>
        <authorList>
            <consortium name="Lawrence Berkeley National Laboratory"/>
            <person name="Nybo J.L."/>
            <person name="Vesth T.C."/>
            <person name="Theobald S."/>
            <person name="Frisvad J.C."/>
            <person name="Larsen T.O."/>
            <person name="Kjaerboelling I."/>
            <person name="Rothschild-Mancinelli K."/>
            <person name="Lyhne E.K."/>
            <person name="Kogle M.E."/>
            <person name="Barry K."/>
            <person name="Clum A."/>
            <person name="Na H."/>
            <person name="Ledsgaard L."/>
            <person name="Lin J."/>
            <person name="Lipzen A."/>
            <person name="Kuo A."/>
            <person name="Riley R."/>
            <person name="Mondo S."/>
            <person name="Labutti K."/>
            <person name="Haridas S."/>
            <person name="Pangalinan J."/>
            <person name="Salamov A.A."/>
            <person name="Simmons B.A."/>
            <person name="Magnuson J.K."/>
            <person name="Chen J."/>
            <person name="Drula E."/>
            <person name="Henrissat B."/>
            <person name="Wiebenga A."/>
            <person name="Lubbers R.J."/>
            <person name="Gomes A.C."/>
            <person name="Makela M.R."/>
            <person name="Stajich J."/>
            <person name="Grigoriev I.V."/>
            <person name="Mortensen U.H."/>
            <person name="De Vries R.P."/>
            <person name="Baker S.E."/>
            <person name="Andersen M.R."/>
        </authorList>
    </citation>
    <scope>NUCLEOTIDE SEQUENCE [LARGE SCALE GENOMIC DNA]</scope>
    <source>
        <strain evidence="5 6">CBS 588.65</strain>
    </source>
</reference>
<dbReference type="SFLD" id="SFLDS00036">
    <property type="entry name" value="Aromatic_Prenyltransferase"/>
    <property type="match status" value="1"/>
</dbReference>
<evidence type="ECO:0000256" key="4">
    <source>
        <dbReference type="ARBA" id="ARBA00033767"/>
    </source>
</evidence>
<name>A0ABR4HI01_9EURO</name>
<keyword evidence="2" id="KW-0637">Prenyltransferase</keyword>
<dbReference type="InterPro" id="IPR020965">
    <property type="entry name" value="Prenyltransferase_CloQ"/>
</dbReference>
<proteinExistence type="inferred from homology"/>
<sequence length="306" mass="33919">MTIAPAPSILFSGDRFVADLQTASAALNVPFSLQTTLTILSTFKESFARGAVLFRTTDQPHGPLNYRVYERQSVDMVSLSTKAGLLPADSVLGKLVQSWSNLYGKQCHQLADFDTARGLVKFWVFLGGIRPLHEVLNVPEVPECIRHHQGIFETLNLTGVRHTAVDLEKGSINLYFRTPGNLSRGDVDEYISLTGSDPISDELYDEIQTQFPKTGGTFAVTVDFATGLISRVAFYALRLSEGNLPVFSERIRKFFDVCPSYDDDDMKALAWSFGKGSKRYVKAEHSYTGDLVGLLRGWRTAMTATD</sequence>
<dbReference type="SUPFAM" id="SSF143492">
    <property type="entry name" value="Prenyltransferase-like"/>
    <property type="match status" value="1"/>
</dbReference>
<comment type="similarity">
    <text evidence="1">Belongs to the aromatic prenyltransferase family.</text>
</comment>
<keyword evidence="6" id="KW-1185">Reference proteome</keyword>
<dbReference type="SFLD" id="SFLDG01163">
    <property type="entry name" value="II"/>
    <property type="match status" value="1"/>
</dbReference>
<comment type="caution">
    <text evidence="5">The sequence shown here is derived from an EMBL/GenBank/DDBJ whole genome shotgun (WGS) entry which is preliminary data.</text>
</comment>
<dbReference type="Proteomes" id="UP001610334">
    <property type="component" value="Unassembled WGS sequence"/>
</dbReference>
<dbReference type="EMBL" id="JBFXLT010000029">
    <property type="protein sequence ID" value="KAL2815116.1"/>
    <property type="molecule type" value="Genomic_DNA"/>
</dbReference>
<evidence type="ECO:0000313" key="5">
    <source>
        <dbReference type="EMBL" id="KAL2815116.1"/>
    </source>
</evidence>
<dbReference type="InterPro" id="IPR036239">
    <property type="entry name" value="PrenylTrfase-like_sf"/>
</dbReference>